<name>A0A0E9XV62_ANGAN</name>
<dbReference type="EMBL" id="GBXM01002023">
    <property type="protein sequence ID" value="JAI06555.1"/>
    <property type="molecule type" value="Transcribed_RNA"/>
</dbReference>
<proteinExistence type="predicted"/>
<organism evidence="1">
    <name type="scientific">Anguilla anguilla</name>
    <name type="common">European freshwater eel</name>
    <name type="synonym">Muraena anguilla</name>
    <dbReference type="NCBI Taxonomy" id="7936"/>
    <lineage>
        <taxon>Eukaryota</taxon>
        <taxon>Metazoa</taxon>
        <taxon>Chordata</taxon>
        <taxon>Craniata</taxon>
        <taxon>Vertebrata</taxon>
        <taxon>Euteleostomi</taxon>
        <taxon>Actinopterygii</taxon>
        <taxon>Neopterygii</taxon>
        <taxon>Teleostei</taxon>
        <taxon>Anguilliformes</taxon>
        <taxon>Anguillidae</taxon>
        <taxon>Anguilla</taxon>
    </lineage>
</organism>
<protein>
    <submittedName>
        <fullName evidence="1">Uncharacterized protein</fullName>
    </submittedName>
</protein>
<accession>A0A0E9XV62</accession>
<reference evidence="1" key="1">
    <citation type="submission" date="2014-11" db="EMBL/GenBank/DDBJ databases">
        <authorList>
            <person name="Amaro Gonzalez C."/>
        </authorList>
    </citation>
    <scope>NUCLEOTIDE SEQUENCE</scope>
</reference>
<sequence length="22" mass="2303">MDTGFSFAFLVSTGTDALGIDH</sequence>
<reference evidence="1" key="2">
    <citation type="journal article" date="2015" name="Fish Shellfish Immunol.">
        <title>Early steps in the European eel (Anguilla anguilla)-Vibrio vulnificus interaction in the gills: Role of the RtxA13 toxin.</title>
        <authorList>
            <person name="Callol A."/>
            <person name="Pajuelo D."/>
            <person name="Ebbesson L."/>
            <person name="Teles M."/>
            <person name="MacKenzie S."/>
            <person name="Amaro C."/>
        </authorList>
    </citation>
    <scope>NUCLEOTIDE SEQUENCE</scope>
</reference>
<dbReference type="AlphaFoldDB" id="A0A0E9XV62"/>
<evidence type="ECO:0000313" key="1">
    <source>
        <dbReference type="EMBL" id="JAI06555.1"/>
    </source>
</evidence>